<feature type="region of interest" description="Disordered" evidence="2">
    <location>
        <begin position="299"/>
        <end position="347"/>
    </location>
</feature>
<evidence type="ECO:0000259" key="3">
    <source>
        <dbReference type="PROSITE" id="PS50158"/>
    </source>
</evidence>
<dbReference type="InterPro" id="IPR021109">
    <property type="entry name" value="Peptidase_aspartic_dom_sf"/>
</dbReference>
<dbReference type="PROSITE" id="PS00141">
    <property type="entry name" value="ASP_PROTEASE"/>
    <property type="match status" value="1"/>
</dbReference>
<dbReference type="PROSITE" id="PS50158">
    <property type="entry name" value="ZF_CCHC"/>
    <property type="match status" value="1"/>
</dbReference>
<dbReference type="Proteomes" id="UP001152523">
    <property type="component" value="Unassembled WGS sequence"/>
</dbReference>
<dbReference type="CDD" id="cd00303">
    <property type="entry name" value="retropepsin_like"/>
    <property type="match status" value="1"/>
</dbReference>
<keyword evidence="1" id="KW-0863">Zinc-finger</keyword>
<dbReference type="GO" id="GO:0004190">
    <property type="term" value="F:aspartic-type endopeptidase activity"/>
    <property type="evidence" value="ECO:0007669"/>
    <property type="project" value="InterPro"/>
</dbReference>
<feature type="compositionally biased region" description="Basic and acidic residues" evidence="2">
    <location>
        <begin position="210"/>
        <end position="238"/>
    </location>
</feature>
<feature type="region of interest" description="Disordered" evidence="2">
    <location>
        <begin position="210"/>
        <end position="256"/>
    </location>
</feature>
<comment type="caution">
    <text evidence="4">The sequence shown here is derived from an EMBL/GenBank/DDBJ whole genome shotgun (WGS) entry which is preliminary data.</text>
</comment>
<dbReference type="AlphaFoldDB" id="A0AAV0FFS7"/>
<feature type="non-terminal residue" evidence="4">
    <location>
        <position position="475"/>
    </location>
</feature>
<feature type="domain" description="CCHC-type" evidence="3">
    <location>
        <begin position="284"/>
        <end position="300"/>
    </location>
</feature>
<name>A0AAV0FFS7_9ASTE</name>
<dbReference type="InterPro" id="IPR001969">
    <property type="entry name" value="Aspartic_peptidase_AS"/>
</dbReference>
<sequence length="475" mass="53645">MPPRRNPHATPTVEELAQTIQQMAQHIGAAQNQNPGVDYATRVAGRNPPKYLGEEDHLILEDWIRTFDKLFDSLNCPLEQRVNIAVYYLHQEADHWWAATGATLLEQPGFCWEDFKVALRDRFYPYHVKEANYDEFVNFKQGDLTVQEYHTKFVQLARFAKDLVSTEASMTRRFVNGLNFGAQKFVTVAEPRNMNEAYRKAGKYYMVHQKEREAQKRDRKVAEVEQQQKKARTDRPEPRQNNQSSRTFQGQGQGRNQPAQARYYKCKLCPNNHPGKDCAGNAVRCYNCNLMGHRAYECRKPPSQGQNQGNNQTGGGNNHANTNRGNPGNRPAEANRNQGPGGQNNTQGRIYVMNQAQANAHDVVSGTFLVHSKPAYVLFDSGASHSFIASKFVEKTKLEPTTKLNLNVRTASNQIVACGSVFSNVPIVISDTELPGDLIQFDLEDIDVVLGMDWLGKYKAKILCNEQKVVLKGPN</sequence>
<protein>
    <recommendedName>
        <fullName evidence="3">CCHC-type domain-containing protein</fullName>
    </recommendedName>
</protein>
<dbReference type="InterPro" id="IPR005162">
    <property type="entry name" value="Retrotrans_gag_dom"/>
</dbReference>
<evidence type="ECO:0000313" key="4">
    <source>
        <dbReference type="EMBL" id="CAH9134317.1"/>
    </source>
</evidence>
<dbReference type="SMART" id="SM00343">
    <property type="entry name" value="ZnF_C2HC"/>
    <property type="match status" value="1"/>
</dbReference>
<gene>
    <name evidence="4" type="ORF">CEPIT_LOCUS33625</name>
</gene>
<dbReference type="PANTHER" id="PTHR15503">
    <property type="entry name" value="LDOC1 RELATED"/>
    <property type="match status" value="1"/>
</dbReference>
<dbReference type="Gene3D" id="2.40.70.10">
    <property type="entry name" value="Acid Proteases"/>
    <property type="match status" value="1"/>
</dbReference>
<keyword evidence="1" id="KW-0479">Metal-binding</keyword>
<dbReference type="Pfam" id="PF08284">
    <property type="entry name" value="RVP_2"/>
    <property type="match status" value="1"/>
</dbReference>
<proteinExistence type="predicted"/>
<organism evidence="4 5">
    <name type="scientific">Cuscuta epithymum</name>
    <dbReference type="NCBI Taxonomy" id="186058"/>
    <lineage>
        <taxon>Eukaryota</taxon>
        <taxon>Viridiplantae</taxon>
        <taxon>Streptophyta</taxon>
        <taxon>Embryophyta</taxon>
        <taxon>Tracheophyta</taxon>
        <taxon>Spermatophyta</taxon>
        <taxon>Magnoliopsida</taxon>
        <taxon>eudicotyledons</taxon>
        <taxon>Gunneridae</taxon>
        <taxon>Pentapetalae</taxon>
        <taxon>asterids</taxon>
        <taxon>lamiids</taxon>
        <taxon>Solanales</taxon>
        <taxon>Convolvulaceae</taxon>
        <taxon>Cuscuteae</taxon>
        <taxon>Cuscuta</taxon>
        <taxon>Cuscuta subgen. Cuscuta</taxon>
    </lineage>
</organism>
<evidence type="ECO:0000256" key="2">
    <source>
        <dbReference type="SAM" id="MobiDB-lite"/>
    </source>
</evidence>
<dbReference type="GO" id="GO:0003676">
    <property type="term" value="F:nucleic acid binding"/>
    <property type="evidence" value="ECO:0007669"/>
    <property type="project" value="InterPro"/>
</dbReference>
<evidence type="ECO:0000313" key="5">
    <source>
        <dbReference type="Proteomes" id="UP001152523"/>
    </source>
</evidence>
<evidence type="ECO:0000256" key="1">
    <source>
        <dbReference type="PROSITE-ProRule" id="PRU00047"/>
    </source>
</evidence>
<dbReference type="GO" id="GO:0008270">
    <property type="term" value="F:zinc ion binding"/>
    <property type="evidence" value="ECO:0007669"/>
    <property type="project" value="UniProtKB-KW"/>
</dbReference>
<dbReference type="EMBL" id="CAMAPF010000981">
    <property type="protein sequence ID" value="CAH9134317.1"/>
    <property type="molecule type" value="Genomic_DNA"/>
</dbReference>
<dbReference type="InterPro" id="IPR032567">
    <property type="entry name" value="RTL1-rel"/>
</dbReference>
<keyword evidence="5" id="KW-1185">Reference proteome</keyword>
<dbReference type="Pfam" id="PF00098">
    <property type="entry name" value="zf-CCHC"/>
    <property type="match status" value="1"/>
</dbReference>
<accession>A0AAV0FFS7</accession>
<dbReference type="Pfam" id="PF03732">
    <property type="entry name" value="Retrotrans_gag"/>
    <property type="match status" value="1"/>
</dbReference>
<feature type="compositionally biased region" description="Polar residues" evidence="2">
    <location>
        <begin position="239"/>
        <end position="256"/>
    </location>
</feature>
<feature type="compositionally biased region" description="Low complexity" evidence="2">
    <location>
        <begin position="318"/>
        <end position="347"/>
    </location>
</feature>
<keyword evidence="1" id="KW-0862">Zinc</keyword>
<dbReference type="InterPro" id="IPR001878">
    <property type="entry name" value="Znf_CCHC"/>
</dbReference>
<reference evidence="4" key="1">
    <citation type="submission" date="2022-07" db="EMBL/GenBank/DDBJ databases">
        <authorList>
            <person name="Macas J."/>
            <person name="Novak P."/>
            <person name="Neumann P."/>
        </authorList>
    </citation>
    <scope>NUCLEOTIDE SEQUENCE</scope>
</reference>
<dbReference type="SUPFAM" id="SSF50630">
    <property type="entry name" value="Acid proteases"/>
    <property type="match status" value="1"/>
</dbReference>
<dbReference type="GO" id="GO:0006508">
    <property type="term" value="P:proteolysis"/>
    <property type="evidence" value="ECO:0007669"/>
    <property type="project" value="InterPro"/>
</dbReference>
<dbReference type="PANTHER" id="PTHR15503:SF45">
    <property type="entry name" value="RNA-DIRECTED DNA POLYMERASE HOMOLOG"/>
    <property type="match status" value="1"/>
</dbReference>